<reference evidence="1" key="1">
    <citation type="submission" date="2014-09" db="EMBL/GenBank/DDBJ databases">
        <authorList>
            <person name="Magalhaes I.L.F."/>
            <person name="Oliveira U."/>
            <person name="Santos F.R."/>
            <person name="Vidigal T.H.D.A."/>
            <person name="Brescovit A.D."/>
            <person name="Santos A.J."/>
        </authorList>
    </citation>
    <scope>NUCLEOTIDE SEQUENCE</scope>
    <source>
        <tissue evidence="1">Shoot tissue taken approximately 20 cm above the soil surface</tissue>
    </source>
</reference>
<protein>
    <submittedName>
        <fullName evidence="1">Uncharacterized protein</fullName>
    </submittedName>
</protein>
<sequence length="39" mass="4358">MRSSLPFLLMTLDLKCFIDCSHLLVFGTGGIKTRITNKS</sequence>
<dbReference type="EMBL" id="GBRH01180371">
    <property type="protein sequence ID" value="JAE17525.1"/>
    <property type="molecule type" value="Transcribed_RNA"/>
</dbReference>
<organism evidence="1">
    <name type="scientific">Arundo donax</name>
    <name type="common">Giant reed</name>
    <name type="synonym">Donax arundinaceus</name>
    <dbReference type="NCBI Taxonomy" id="35708"/>
    <lineage>
        <taxon>Eukaryota</taxon>
        <taxon>Viridiplantae</taxon>
        <taxon>Streptophyta</taxon>
        <taxon>Embryophyta</taxon>
        <taxon>Tracheophyta</taxon>
        <taxon>Spermatophyta</taxon>
        <taxon>Magnoliopsida</taxon>
        <taxon>Liliopsida</taxon>
        <taxon>Poales</taxon>
        <taxon>Poaceae</taxon>
        <taxon>PACMAD clade</taxon>
        <taxon>Arundinoideae</taxon>
        <taxon>Arundineae</taxon>
        <taxon>Arundo</taxon>
    </lineage>
</organism>
<name>A0A0A9FXG8_ARUDO</name>
<accession>A0A0A9FXG8</accession>
<reference evidence="1" key="2">
    <citation type="journal article" date="2015" name="Data Brief">
        <title>Shoot transcriptome of the giant reed, Arundo donax.</title>
        <authorList>
            <person name="Barrero R.A."/>
            <person name="Guerrero F.D."/>
            <person name="Moolhuijzen P."/>
            <person name="Goolsby J.A."/>
            <person name="Tidwell J."/>
            <person name="Bellgard S.E."/>
            <person name="Bellgard M.I."/>
        </authorList>
    </citation>
    <scope>NUCLEOTIDE SEQUENCE</scope>
    <source>
        <tissue evidence="1">Shoot tissue taken approximately 20 cm above the soil surface</tissue>
    </source>
</reference>
<dbReference type="AlphaFoldDB" id="A0A0A9FXG8"/>
<evidence type="ECO:0000313" key="1">
    <source>
        <dbReference type="EMBL" id="JAE17525.1"/>
    </source>
</evidence>
<proteinExistence type="predicted"/>